<evidence type="ECO:0008006" key="3">
    <source>
        <dbReference type="Google" id="ProtNLM"/>
    </source>
</evidence>
<proteinExistence type="predicted"/>
<dbReference type="OrthoDB" id="10520744at2759"/>
<protein>
    <recommendedName>
        <fullName evidence="3">EthD domain-containing protein</fullName>
    </recommendedName>
</protein>
<dbReference type="Proteomes" id="UP000092583">
    <property type="component" value="Unassembled WGS sequence"/>
</dbReference>
<reference evidence="1 2" key="1">
    <citation type="submission" date="2013-07" db="EMBL/GenBank/DDBJ databases">
        <title>The Genome Sequence of Kwoniella mangroviensis CBS10435.</title>
        <authorList>
            <consortium name="The Broad Institute Genome Sequencing Platform"/>
            <person name="Cuomo C."/>
            <person name="Litvintseva A."/>
            <person name="Chen Y."/>
            <person name="Heitman J."/>
            <person name="Sun S."/>
            <person name="Springer D."/>
            <person name="Dromer F."/>
            <person name="Young S.K."/>
            <person name="Zeng Q."/>
            <person name="Gargeya S."/>
            <person name="Fitzgerald M."/>
            <person name="Abouelleil A."/>
            <person name="Alvarado L."/>
            <person name="Berlin A.M."/>
            <person name="Chapman S.B."/>
            <person name="Dewar J."/>
            <person name="Goldberg J."/>
            <person name="Griggs A."/>
            <person name="Gujja S."/>
            <person name="Hansen M."/>
            <person name="Howarth C."/>
            <person name="Imamovic A."/>
            <person name="Larimer J."/>
            <person name="McCowan C."/>
            <person name="Murphy C."/>
            <person name="Pearson M."/>
            <person name="Priest M."/>
            <person name="Roberts A."/>
            <person name="Saif S."/>
            <person name="Shea T."/>
            <person name="Sykes S."/>
            <person name="Wortman J."/>
            <person name="Nusbaum C."/>
            <person name="Birren B."/>
        </authorList>
    </citation>
    <scope>NUCLEOTIDE SEQUENCE [LARGE SCALE GENOMIC DNA]</scope>
    <source>
        <strain evidence="1 2">CBS 10435</strain>
    </source>
</reference>
<evidence type="ECO:0000313" key="2">
    <source>
        <dbReference type="Proteomes" id="UP000092583"/>
    </source>
</evidence>
<name>A0A1B9IQH8_9TREE</name>
<organism evidence="1 2">
    <name type="scientific">Kwoniella mangroviensis CBS 10435</name>
    <dbReference type="NCBI Taxonomy" id="1331196"/>
    <lineage>
        <taxon>Eukaryota</taxon>
        <taxon>Fungi</taxon>
        <taxon>Dikarya</taxon>
        <taxon>Basidiomycota</taxon>
        <taxon>Agaricomycotina</taxon>
        <taxon>Tremellomycetes</taxon>
        <taxon>Tremellales</taxon>
        <taxon>Cryptococcaceae</taxon>
        <taxon>Kwoniella</taxon>
    </lineage>
</organism>
<keyword evidence="2" id="KW-1185">Reference proteome</keyword>
<evidence type="ECO:0000313" key="1">
    <source>
        <dbReference type="EMBL" id="OCF57803.1"/>
    </source>
</evidence>
<dbReference type="STRING" id="1331196.A0A1B9IQH8"/>
<sequence>MGSSQGSFSRCFLRSVKEGIKVSELIMDSLTLKARIGDNDEGFDWLHHYLSTHVPLSTSHSLVDKIDPYSLRTTLVSWGKDVLGGYKDNVKVSIVPTTGKMQLVKFENRTIKMGIIRSDDWAFDMMINGL</sequence>
<dbReference type="EMBL" id="KI669463">
    <property type="protein sequence ID" value="OCF57803.1"/>
    <property type="molecule type" value="Genomic_DNA"/>
</dbReference>
<gene>
    <name evidence="1" type="ORF">L486_05268</name>
</gene>
<accession>A0A1B9IQH8</accession>
<dbReference type="AlphaFoldDB" id="A0A1B9IQH8"/>
<reference evidence="2" key="2">
    <citation type="submission" date="2013-12" db="EMBL/GenBank/DDBJ databases">
        <title>Evolution of pathogenesis and genome organization in the Tremellales.</title>
        <authorList>
            <person name="Cuomo C."/>
            <person name="Litvintseva A."/>
            <person name="Heitman J."/>
            <person name="Chen Y."/>
            <person name="Sun S."/>
            <person name="Springer D."/>
            <person name="Dromer F."/>
            <person name="Young S."/>
            <person name="Zeng Q."/>
            <person name="Chapman S."/>
            <person name="Gujja S."/>
            <person name="Saif S."/>
            <person name="Birren B."/>
        </authorList>
    </citation>
    <scope>NUCLEOTIDE SEQUENCE [LARGE SCALE GENOMIC DNA]</scope>
    <source>
        <strain evidence="2">CBS 10435</strain>
    </source>
</reference>